<accession>A0A392UYI4</accession>
<feature type="non-terminal residue" evidence="1">
    <location>
        <position position="1"/>
    </location>
</feature>
<keyword evidence="2" id="KW-1185">Reference proteome</keyword>
<dbReference type="EMBL" id="LXQA011010956">
    <property type="protein sequence ID" value="MCI81104.1"/>
    <property type="molecule type" value="Genomic_DNA"/>
</dbReference>
<evidence type="ECO:0000313" key="1">
    <source>
        <dbReference type="EMBL" id="MCI81104.1"/>
    </source>
</evidence>
<dbReference type="Proteomes" id="UP000265520">
    <property type="component" value="Unassembled WGS sequence"/>
</dbReference>
<organism evidence="1 2">
    <name type="scientific">Trifolium medium</name>
    <dbReference type="NCBI Taxonomy" id="97028"/>
    <lineage>
        <taxon>Eukaryota</taxon>
        <taxon>Viridiplantae</taxon>
        <taxon>Streptophyta</taxon>
        <taxon>Embryophyta</taxon>
        <taxon>Tracheophyta</taxon>
        <taxon>Spermatophyta</taxon>
        <taxon>Magnoliopsida</taxon>
        <taxon>eudicotyledons</taxon>
        <taxon>Gunneridae</taxon>
        <taxon>Pentapetalae</taxon>
        <taxon>rosids</taxon>
        <taxon>fabids</taxon>
        <taxon>Fabales</taxon>
        <taxon>Fabaceae</taxon>
        <taxon>Papilionoideae</taxon>
        <taxon>50 kb inversion clade</taxon>
        <taxon>NPAAA clade</taxon>
        <taxon>Hologalegina</taxon>
        <taxon>IRL clade</taxon>
        <taxon>Trifolieae</taxon>
        <taxon>Trifolium</taxon>
    </lineage>
</organism>
<dbReference type="AlphaFoldDB" id="A0A392UYI4"/>
<sequence length="61" mass="6558">SQEQGTVAQRASQRAVGLPVVFCRYSEGLSDFCGFLSLSLAGASNVQMFGRYLSLDLAQRA</sequence>
<protein>
    <submittedName>
        <fullName evidence="1">Uncharacterized protein</fullName>
    </submittedName>
</protein>
<evidence type="ECO:0000313" key="2">
    <source>
        <dbReference type="Proteomes" id="UP000265520"/>
    </source>
</evidence>
<proteinExistence type="predicted"/>
<reference evidence="1 2" key="1">
    <citation type="journal article" date="2018" name="Front. Plant Sci.">
        <title>Red Clover (Trifolium pratense) and Zigzag Clover (T. medium) - A Picture of Genomic Similarities and Differences.</title>
        <authorList>
            <person name="Dluhosova J."/>
            <person name="Istvanek J."/>
            <person name="Nedelnik J."/>
            <person name="Repkova J."/>
        </authorList>
    </citation>
    <scope>NUCLEOTIDE SEQUENCE [LARGE SCALE GENOMIC DNA]</scope>
    <source>
        <strain evidence="2">cv. 10/8</strain>
        <tissue evidence="1">Leaf</tissue>
    </source>
</reference>
<comment type="caution">
    <text evidence="1">The sequence shown here is derived from an EMBL/GenBank/DDBJ whole genome shotgun (WGS) entry which is preliminary data.</text>
</comment>
<name>A0A392UYI4_9FABA</name>